<dbReference type="SUPFAM" id="SSF51395">
    <property type="entry name" value="FMN-linked oxidoreductases"/>
    <property type="match status" value="1"/>
</dbReference>
<evidence type="ECO:0000256" key="8">
    <source>
        <dbReference type="ARBA" id="ARBA00023004"/>
    </source>
</evidence>
<dbReference type="Pfam" id="PF00724">
    <property type="entry name" value="Oxidored_FMN"/>
    <property type="match status" value="1"/>
</dbReference>
<evidence type="ECO:0000256" key="2">
    <source>
        <dbReference type="ARBA" id="ARBA00001966"/>
    </source>
</evidence>
<evidence type="ECO:0000256" key="7">
    <source>
        <dbReference type="ARBA" id="ARBA00023002"/>
    </source>
</evidence>
<dbReference type="EMBL" id="CP025746">
    <property type="protein sequence ID" value="QAA33639.1"/>
    <property type="molecule type" value="Genomic_DNA"/>
</dbReference>
<dbReference type="PRINTS" id="PR00368">
    <property type="entry name" value="FADPNR"/>
</dbReference>
<dbReference type="Gene3D" id="3.20.20.70">
    <property type="entry name" value="Aldolase class I"/>
    <property type="match status" value="1"/>
</dbReference>
<dbReference type="InterPro" id="IPR051793">
    <property type="entry name" value="NADH:flavin_oxidoreductase"/>
</dbReference>
<evidence type="ECO:0000256" key="6">
    <source>
        <dbReference type="ARBA" id="ARBA00022723"/>
    </source>
</evidence>
<dbReference type="Proteomes" id="UP000286268">
    <property type="component" value="Chromosome"/>
</dbReference>
<reference evidence="12 13" key="1">
    <citation type="submission" date="2018-01" db="EMBL/GenBank/DDBJ databases">
        <title>Genome Sequencing and Assembly of Anaerobacter polyendosporus strain CT4.</title>
        <authorList>
            <person name="Tachaapaikoon C."/>
            <person name="Sutheeworapong S."/>
            <person name="Jenjaroenpun P."/>
            <person name="Wongsurawat T."/>
            <person name="Nookeaw I."/>
            <person name="Cheawchanlertfa P."/>
            <person name="Kosugi A."/>
            <person name="Cheevadhanarak S."/>
            <person name="Ratanakhanokchai K."/>
        </authorList>
    </citation>
    <scope>NUCLEOTIDE SEQUENCE [LARGE SCALE GENOMIC DNA]</scope>
    <source>
        <strain evidence="12 13">CT4</strain>
    </source>
</reference>
<dbReference type="KEGG" id="cmah:C1I91_19470"/>
<keyword evidence="4" id="KW-0285">Flavoprotein</keyword>
<evidence type="ECO:0000313" key="12">
    <source>
        <dbReference type="EMBL" id="QAA33639.1"/>
    </source>
</evidence>
<dbReference type="Gene3D" id="3.50.50.60">
    <property type="entry name" value="FAD/NAD(P)-binding domain"/>
    <property type="match status" value="1"/>
</dbReference>
<sequence>MKYNNLFSRGKIGNLELKNRIVMPAMGTSLASATGEASDEIIRYYEERAEGGCGLIITEIARIDDVTGIGTPCQLCVNDLKFIPRLEKLARAVHRHDTKIFIQLHHPGRENHARLIGGRQIVGPSAVMSSAIGEMPRELTTEEVENLVKQFVFGAYVAKSSGMDGVEIHGAHGYLVGQFLSPLSNLRTDKYGGSFEGRLRFLTEIVIGIKNTCGKQFPISVRIDGDEFLPGGFDLEQAVSTAKYLESLGVDAINVSAGTYETVNTIIEPIAYPQGWKKHLSAAIKKAVSIPVIACDVIRKPDFAEALLEEGNLDFVAVGRGQLADPQWGLKAQSGREKDIRPCISCLYCIENVLECKVIKCAVNARTGRESEFTDFNINGQGRVVAVLGGGPAGMEAARVLAIRGFKPVIFEKENYLGGNVRVGSMPPLKDKLTWFLENLIYQLEELKVEVSLGWNFDIEELKKLNPYSVFVATGGSNLVPKLPGIEDSKVYSVDQVLLGQTSLEGKNVTVIGSGMTGLETAEYLADKNNKVTVIEMLEKIGPGAYLPNLIDVVTRLKKYGVELIPGTKLLEITENGIKVEDIKTATVRELKADAVVLSVGVKNDPGFVDSIREQFENVKVVGDAAKVGRIGQAIQTGFEYAYYL</sequence>
<evidence type="ECO:0000313" key="13">
    <source>
        <dbReference type="Proteomes" id="UP000286268"/>
    </source>
</evidence>
<dbReference type="OrthoDB" id="9772736at2"/>
<comment type="cofactor">
    <cofactor evidence="2">
        <name>[4Fe-4S] cluster</name>
        <dbReference type="ChEBI" id="CHEBI:49883"/>
    </cofactor>
</comment>
<dbReference type="GO" id="GO:0051536">
    <property type="term" value="F:iron-sulfur cluster binding"/>
    <property type="evidence" value="ECO:0007669"/>
    <property type="project" value="UniProtKB-KW"/>
</dbReference>
<dbReference type="PANTHER" id="PTHR42917">
    <property type="entry name" value="2,4-DIENOYL-COA REDUCTASE"/>
    <property type="match status" value="1"/>
</dbReference>
<keyword evidence="7" id="KW-0560">Oxidoreductase</keyword>
<evidence type="ECO:0000256" key="9">
    <source>
        <dbReference type="ARBA" id="ARBA00023014"/>
    </source>
</evidence>
<accession>A0A3R5X3K4</accession>
<dbReference type="PRINTS" id="PR00469">
    <property type="entry name" value="PNDRDTASEII"/>
</dbReference>
<evidence type="ECO:0000259" key="10">
    <source>
        <dbReference type="Pfam" id="PF00724"/>
    </source>
</evidence>
<feature type="domain" description="FAD/NAD(P)-binding" evidence="11">
    <location>
        <begin position="385"/>
        <end position="607"/>
    </location>
</feature>
<dbReference type="Gene3D" id="3.40.50.720">
    <property type="entry name" value="NAD(P)-binding Rossmann-like Domain"/>
    <property type="match status" value="1"/>
</dbReference>
<dbReference type="RefSeq" id="WP_128214366.1">
    <property type="nucleotide sequence ID" value="NZ_CP025746.1"/>
</dbReference>
<dbReference type="InterPro" id="IPR001155">
    <property type="entry name" value="OxRdtase_FMN_N"/>
</dbReference>
<keyword evidence="13" id="KW-1185">Reference proteome</keyword>
<gene>
    <name evidence="12" type="ORF">C1I91_19470</name>
</gene>
<proteinExistence type="inferred from homology"/>
<dbReference type="GO" id="GO:0046872">
    <property type="term" value="F:metal ion binding"/>
    <property type="evidence" value="ECO:0007669"/>
    <property type="project" value="UniProtKB-KW"/>
</dbReference>
<keyword evidence="8" id="KW-0408">Iron</keyword>
<dbReference type="GO" id="GO:0010181">
    <property type="term" value="F:FMN binding"/>
    <property type="evidence" value="ECO:0007669"/>
    <property type="project" value="InterPro"/>
</dbReference>
<dbReference type="GO" id="GO:0016491">
    <property type="term" value="F:oxidoreductase activity"/>
    <property type="evidence" value="ECO:0007669"/>
    <property type="project" value="UniProtKB-KW"/>
</dbReference>
<name>A0A3R5X3K4_9CLOT</name>
<dbReference type="AlphaFoldDB" id="A0A3R5X3K4"/>
<organism evidence="12 13">
    <name type="scientific">Clostridium manihotivorum</name>
    <dbReference type="NCBI Taxonomy" id="2320868"/>
    <lineage>
        <taxon>Bacteria</taxon>
        <taxon>Bacillati</taxon>
        <taxon>Bacillota</taxon>
        <taxon>Clostridia</taxon>
        <taxon>Eubacteriales</taxon>
        <taxon>Clostridiaceae</taxon>
        <taxon>Clostridium</taxon>
    </lineage>
</organism>
<evidence type="ECO:0000256" key="5">
    <source>
        <dbReference type="ARBA" id="ARBA00022643"/>
    </source>
</evidence>
<comment type="cofactor">
    <cofactor evidence="1">
        <name>FMN</name>
        <dbReference type="ChEBI" id="CHEBI:58210"/>
    </cofactor>
</comment>
<dbReference type="PANTHER" id="PTHR42917:SF2">
    <property type="entry name" value="2,4-DIENOYL-COA REDUCTASE [(2E)-ENOYL-COA-PRODUCING]"/>
    <property type="match status" value="1"/>
</dbReference>
<keyword evidence="5" id="KW-0288">FMN</keyword>
<evidence type="ECO:0000256" key="3">
    <source>
        <dbReference type="ARBA" id="ARBA00011048"/>
    </source>
</evidence>
<keyword evidence="9" id="KW-0411">Iron-sulfur</keyword>
<evidence type="ECO:0000256" key="1">
    <source>
        <dbReference type="ARBA" id="ARBA00001917"/>
    </source>
</evidence>
<evidence type="ECO:0000256" key="4">
    <source>
        <dbReference type="ARBA" id="ARBA00022630"/>
    </source>
</evidence>
<dbReference type="SUPFAM" id="SSF51905">
    <property type="entry name" value="FAD/NAD(P)-binding domain"/>
    <property type="match status" value="1"/>
</dbReference>
<dbReference type="InterPro" id="IPR036188">
    <property type="entry name" value="FAD/NAD-bd_sf"/>
</dbReference>
<comment type="similarity">
    <text evidence="3">In the N-terminal section; belongs to the NADH:flavin oxidoreductase/NADH oxidase family.</text>
</comment>
<dbReference type="Pfam" id="PF07992">
    <property type="entry name" value="Pyr_redox_2"/>
    <property type="match status" value="1"/>
</dbReference>
<dbReference type="CDD" id="cd02803">
    <property type="entry name" value="OYE_like_FMN_family"/>
    <property type="match status" value="1"/>
</dbReference>
<dbReference type="InterPro" id="IPR023753">
    <property type="entry name" value="FAD/NAD-binding_dom"/>
</dbReference>
<evidence type="ECO:0000259" key="11">
    <source>
        <dbReference type="Pfam" id="PF07992"/>
    </source>
</evidence>
<protein>
    <submittedName>
        <fullName evidence="12">NADH:flavin oxidoreductase</fullName>
    </submittedName>
</protein>
<feature type="domain" description="NADH:flavin oxidoreductase/NADH oxidase N-terminal" evidence="10">
    <location>
        <begin position="6"/>
        <end position="338"/>
    </location>
</feature>
<keyword evidence="6" id="KW-0479">Metal-binding</keyword>
<dbReference type="InterPro" id="IPR013785">
    <property type="entry name" value="Aldolase_TIM"/>
</dbReference>